<dbReference type="Proteomes" id="UP000054166">
    <property type="component" value="Unassembled WGS sequence"/>
</dbReference>
<accession>A0A0C3BJV9</accession>
<reference evidence="1 2" key="1">
    <citation type="submission" date="2014-04" db="EMBL/GenBank/DDBJ databases">
        <authorList>
            <consortium name="DOE Joint Genome Institute"/>
            <person name="Kuo A."/>
            <person name="Tarkka M."/>
            <person name="Buscot F."/>
            <person name="Kohler A."/>
            <person name="Nagy L.G."/>
            <person name="Floudas D."/>
            <person name="Copeland A."/>
            <person name="Barry K.W."/>
            <person name="Cichocki N."/>
            <person name="Veneault-Fourrey C."/>
            <person name="LaButti K."/>
            <person name="Lindquist E.A."/>
            <person name="Lipzen A."/>
            <person name="Lundell T."/>
            <person name="Morin E."/>
            <person name="Murat C."/>
            <person name="Sun H."/>
            <person name="Tunlid A."/>
            <person name="Henrissat B."/>
            <person name="Grigoriev I.V."/>
            <person name="Hibbett D.S."/>
            <person name="Martin F."/>
            <person name="Nordberg H.P."/>
            <person name="Cantor M.N."/>
            <person name="Hua S.X."/>
        </authorList>
    </citation>
    <scope>NUCLEOTIDE SEQUENCE [LARGE SCALE GENOMIC DNA]</scope>
    <source>
        <strain evidence="1 2">F 1598</strain>
    </source>
</reference>
<dbReference type="InParanoid" id="A0A0C3BJV9"/>
<proteinExistence type="predicted"/>
<protein>
    <recommendedName>
        <fullName evidence="3">F-box domain-containing protein</fullName>
    </recommendedName>
</protein>
<dbReference type="SUPFAM" id="SSF52047">
    <property type="entry name" value="RNI-like"/>
    <property type="match status" value="1"/>
</dbReference>
<dbReference type="HOGENOM" id="CLU_021164_0_0_1"/>
<sequence>MHHSLQITEVLSHIFEYAFNDEQGSQTIYAIALACQAFRDPALMILWRHMTSLVPLIKCFPSDLWEVRGGHELGTLVFTRALLPSDFERVQPYARHIKYLNLEQDSDSDAHRRIRLSLIRPEVDPEIFRAIRLCQVTGPFLPNLLKLGITENQHDGLENVQLFIGTKLIAFFLQFSAINCDESTGAAVLTALKSKSPLLEELEISAGPQTSLTLSFALSDLLCGLKHLKSFSSPCIALTNAALGHLASLPALRLLGLGIQNEELFTPMPVVPTIQAFPALREITIWARHLANAVDMIGFICSSALEVAIFHIETPPSASLIHHLFLKLLENCSSASLTRIYGFQDDFTAEWNEGDNYVDIDNFRPLLSFSNLEYVWINACISFELVDDALIRDVAMAWPNLRQLDFGSMSCWGLSSRVTLAGLVPLCNNCPNLQVLGLTLDTSMPIRYPAVDPLRRGPYNDQMHTLQVGHSSIDRTHVGAVAAFLSRLYPNLMEIITWDRMGNGDEALEGSRDLWVEVAGLILHREGRGSAQQ</sequence>
<reference evidence="2" key="2">
    <citation type="submission" date="2015-01" db="EMBL/GenBank/DDBJ databases">
        <title>Evolutionary Origins and Diversification of the Mycorrhizal Mutualists.</title>
        <authorList>
            <consortium name="DOE Joint Genome Institute"/>
            <consortium name="Mycorrhizal Genomics Consortium"/>
            <person name="Kohler A."/>
            <person name="Kuo A."/>
            <person name="Nagy L.G."/>
            <person name="Floudas D."/>
            <person name="Copeland A."/>
            <person name="Barry K.W."/>
            <person name="Cichocki N."/>
            <person name="Veneault-Fourrey C."/>
            <person name="LaButti K."/>
            <person name="Lindquist E.A."/>
            <person name="Lipzen A."/>
            <person name="Lundell T."/>
            <person name="Morin E."/>
            <person name="Murat C."/>
            <person name="Riley R."/>
            <person name="Ohm R."/>
            <person name="Sun H."/>
            <person name="Tunlid A."/>
            <person name="Henrissat B."/>
            <person name="Grigoriev I.V."/>
            <person name="Hibbett D.S."/>
            <person name="Martin F."/>
        </authorList>
    </citation>
    <scope>NUCLEOTIDE SEQUENCE [LARGE SCALE GENOMIC DNA]</scope>
    <source>
        <strain evidence="2">F 1598</strain>
    </source>
</reference>
<dbReference type="OrthoDB" id="3258386at2759"/>
<keyword evidence="2" id="KW-1185">Reference proteome</keyword>
<evidence type="ECO:0008006" key="3">
    <source>
        <dbReference type="Google" id="ProtNLM"/>
    </source>
</evidence>
<gene>
    <name evidence="1" type="ORF">PILCRDRAFT_310265</name>
</gene>
<evidence type="ECO:0000313" key="1">
    <source>
        <dbReference type="EMBL" id="KIM86633.1"/>
    </source>
</evidence>
<organism evidence="1 2">
    <name type="scientific">Piloderma croceum (strain F 1598)</name>
    <dbReference type="NCBI Taxonomy" id="765440"/>
    <lineage>
        <taxon>Eukaryota</taxon>
        <taxon>Fungi</taxon>
        <taxon>Dikarya</taxon>
        <taxon>Basidiomycota</taxon>
        <taxon>Agaricomycotina</taxon>
        <taxon>Agaricomycetes</taxon>
        <taxon>Agaricomycetidae</taxon>
        <taxon>Atheliales</taxon>
        <taxon>Atheliaceae</taxon>
        <taxon>Piloderma</taxon>
    </lineage>
</organism>
<dbReference type="EMBL" id="KN832981">
    <property type="protein sequence ID" value="KIM86633.1"/>
    <property type="molecule type" value="Genomic_DNA"/>
</dbReference>
<dbReference type="InterPro" id="IPR032675">
    <property type="entry name" value="LRR_dom_sf"/>
</dbReference>
<dbReference type="STRING" id="765440.A0A0C3BJV9"/>
<dbReference type="AlphaFoldDB" id="A0A0C3BJV9"/>
<evidence type="ECO:0000313" key="2">
    <source>
        <dbReference type="Proteomes" id="UP000054166"/>
    </source>
</evidence>
<name>A0A0C3BJV9_PILCF</name>
<dbReference type="Gene3D" id="3.80.10.10">
    <property type="entry name" value="Ribonuclease Inhibitor"/>
    <property type="match status" value="2"/>
</dbReference>